<keyword evidence="1" id="KW-1133">Transmembrane helix</keyword>
<dbReference type="Pfam" id="PF07332">
    <property type="entry name" value="Phage_holin_3_6"/>
    <property type="match status" value="1"/>
</dbReference>
<name>A0A1N6V0W6_AQUAC</name>
<keyword evidence="1" id="KW-0812">Transmembrane</keyword>
<feature type="transmembrane region" description="Helical" evidence="1">
    <location>
        <begin position="54"/>
        <end position="81"/>
    </location>
</feature>
<organism evidence="2 3">
    <name type="scientific">Aquipseudomonas alcaligenes</name>
    <name type="common">Pseudomonas alcaligenes</name>
    <dbReference type="NCBI Taxonomy" id="43263"/>
    <lineage>
        <taxon>Bacteria</taxon>
        <taxon>Pseudomonadati</taxon>
        <taxon>Pseudomonadota</taxon>
        <taxon>Gammaproteobacteria</taxon>
        <taxon>Pseudomonadales</taxon>
        <taxon>Pseudomonadaceae</taxon>
        <taxon>Aquipseudomonas</taxon>
    </lineage>
</organism>
<proteinExistence type="predicted"/>
<feature type="transmembrane region" description="Helical" evidence="1">
    <location>
        <begin position="87"/>
        <end position="108"/>
    </location>
</feature>
<protein>
    <submittedName>
        <fullName evidence="2">Uncharacterized membrane protein YqjE</fullName>
    </submittedName>
</protein>
<evidence type="ECO:0000256" key="1">
    <source>
        <dbReference type="SAM" id="Phobius"/>
    </source>
</evidence>
<dbReference type="AlphaFoldDB" id="A0A1N6V0W6"/>
<dbReference type="InterPro" id="IPR009937">
    <property type="entry name" value="Phage_holin_3_6"/>
</dbReference>
<sequence length="137" mass="15242">MMQQEPSREPRRRGLLALCYDLRVAAPHLVHLVALHEELVQQEWAQEKARLLQLLLASLLGFTCLVITLLLSCALVVALSWQTPYRIVALLGLLLGHGLVAALAWWRASTLVARGAMRFAATREELAADIALLKSRL</sequence>
<reference evidence="2 3" key="1">
    <citation type="submission" date="2017-01" db="EMBL/GenBank/DDBJ databases">
        <authorList>
            <person name="Mah S.A."/>
            <person name="Swanson W.J."/>
            <person name="Moy G.W."/>
            <person name="Vacquier V.D."/>
        </authorList>
    </citation>
    <scope>NUCLEOTIDE SEQUENCE [LARGE SCALE GENOMIC DNA]</scope>
    <source>
        <strain evidence="2 3">RU36E</strain>
    </source>
</reference>
<evidence type="ECO:0000313" key="2">
    <source>
        <dbReference type="EMBL" id="SIQ71480.1"/>
    </source>
</evidence>
<keyword evidence="1" id="KW-0472">Membrane</keyword>
<dbReference type="RefSeq" id="WP_254843388.1">
    <property type="nucleotide sequence ID" value="NZ_FTMP01000007.1"/>
</dbReference>
<dbReference type="Proteomes" id="UP000185841">
    <property type="component" value="Unassembled WGS sequence"/>
</dbReference>
<gene>
    <name evidence="2" type="ORF">SAMN05878282_10757</name>
</gene>
<dbReference type="EMBL" id="FTMP01000007">
    <property type="protein sequence ID" value="SIQ71480.1"/>
    <property type="molecule type" value="Genomic_DNA"/>
</dbReference>
<accession>A0A1N6V0W6</accession>
<evidence type="ECO:0000313" key="3">
    <source>
        <dbReference type="Proteomes" id="UP000185841"/>
    </source>
</evidence>